<evidence type="ECO:0000313" key="2">
    <source>
        <dbReference type="EMBL" id="KAK0131344.1"/>
    </source>
</evidence>
<accession>A0AA47M0Q4</accession>
<feature type="region of interest" description="Disordered" evidence="1">
    <location>
        <begin position="66"/>
        <end position="132"/>
    </location>
</feature>
<dbReference type="AlphaFoldDB" id="A0AA47M0Q4"/>
<comment type="caution">
    <text evidence="2">The sequence shown here is derived from an EMBL/GenBank/DDBJ whole genome shotgun (WGS) entry which is preliminary data.</text>
</comment>
<gene>
    <name evidence="2" type="primary">CCDC146_1</name>
    <name evidence="2" type="ORF">N1851_033955</name>
</gene>
<protein>
    <submittedName>
        <fullName evidence="2">Coiled-coil domain-containing protein 146</fullName>
    </submittedName>
</protein>
<keyword evidence="3" id="KW-1185">Reference proteome</keyword>
<dbReference type="EMBL" id="JAOPHQ010006549">
    <property type="protein sequence ID" value="KAK0131344.1"/>
    <property type="molecule type" value="Genomic_DNA"/>
</dbReference>
<name>A0AA47M0Q4_MERPO</name>
<sequence length="132" mass="15222">MEAALLLQVEVCEQRLDQGLPPCLEMEEEWRKLLRDRRRRQKETHEREECPVKTLLFGTEPALWSPRAEEEERSQLPNGVFTTAEPRPNAYIPGQGPLPLPRPYGALAPFKPAEPGANIRHIRKPRLKPIEN</sequence>
<reference evidence="2" key="1">
    <citation type="journal article" date="2023" name="Front. Mar. Sci.">
        <title>A new Merluccius polli reference genome to investigate the effects of global change in West African waters.</title>
        <authorList>
            <person name="Mateo J.L."/>
            <person name="Blanco-Fernandez C."/>
            <person name="Garcia-Vazquez E."/>
            <person name="Machado-Schiaffino G."/>
        </authorList>
    </citation>
    <scope>NUCLEOTIDE SEQUENCE</scope>
    <source>
        <strain evidence="2">C29</strain>
        <tissue evidence="2">Fin</tissue>
    </source>
</reference>
<proteinExistence type="predicted"/>
<evidence type="ECO:0000256" key="1">
    <source>
        <dbReference type="SAM" id="MobiDB-lite"/>
    </source>
</evidence>
<organism evidence="2 3">
    <name type="scientific">Merluccius polli</name>
    <name type="common">Benguela hake</name>
    <name type="synonym">Merluccius cadenati</name>
    <dbReference type="NCBI Taxonomy" id="89951"/>
    <lineage>
        <taxon>Eukaryota</taxon>
        <taxon>Metazoa</taxon>
        <taxon>Chordata</taxon>
        <taxon>Craniata</taxon>
        <taxon>Vertebrata</taxon>
        <taxon>Euteleostomi</taxon>
        <taxon>Actinopterygii</taxon>
        <taxon>Neopterygii</taxon>
        <taxon>Teleostei</taxon>
        <taxon>Neoteleostei</taxon>
        <taxon>Acanthomorphata</taxon>
        <taxon>Zeiogadaria</taxon>
        <taxon>Gadariae</taxon>
        <taxon>Gadiformes</taxon>
        <taxon>Gadoidei</taxon>
        <taxon>Merlucciidae</taxon>
        <taxon>Merluccius</taxon>
    </lineage>
</organism>
<dbReference type="Proteomes" id="UP001174136">
    <property type="component" value="Unassembled WGS sequence"/>
</dbReference>
<evidence type="ECO:0000313" key="3">
    <source>
        <dbReference type="Proteomes" id="UP001174136"/>
    </source>
</evidence>
<feature type="compositionally biased region" description="Basic residues" evidence="1">
    <location>
        <begin position="120"/>
        <end position="132"/>
    </location>
</feature>